<dbReference type="AlphaFoldDB" id="A0AB36NXG7"/>
<dbReference type="Proteomes" id="UP000198431">
    <property type="component" value="Unassembled WGS sequence"/>
</dbReference>
<name>A0AB36NXG7_9FLAO</name>
<evidence type="ECO:0000313" key="3">
    <source>
        <dbReference type="EMBL" id="SHN00079.1"/>
    </source>
</evidence>
<evidence type="ECO:0000256" key="1">
    <source>
        <dbReference type="SAM" id="SignalP"/>
    </source>
</evidence>
<dbReference type="Proteomes" id="UP000184216">
    <property type="component" value="Unassembled WGS sequence"/>
</dbReference>
<dbReference type="EMBL" id="FRBX01000005">
    <property type="protein sequence ID" value="SHN00079.1"/>
    <property type="molecule type" value="Genomic_DNA"/>
</dbReference>
<keyword evidence="4" id="KW-1185">Reference proteome</keyword>
<gene>
    <name evidence="2" type="ORF">B0A72_18175</name>
    <name evidence="3" type="ORF">SAMN05444387_3751</name>
</gene>
<accession>A0AB36NXG7</accession>
<reference evidence="3 4" key="2">
    <citation type="submission" date="2016-11" db="EMBL/GenBank/DDBJ databases">
        <authorList>
            <person name="Varghese N."/>
            <person name="Submissions S."/>
        </authorList>
    </citation>
    <scope>NUCLEOTIDE SEQUENCE [LARGE SCALE GENOMIC DNA]</scope>
    <source>
        <strain evidence="3 4">DSM 6368</strain>
    </source>
</reference>
<feature type="chain" id="PRO_5044334613" description="DUF4595 domain-containing protein" evidence="1">
    <location>
        <begin position="24"/>
        <end position="272"/>
    </location>
</feature>
<evidence type="ECO:0000313" key="2">
    <source>
        <dbReference type="EMBL" id="OXB01550.1"/>
    </source>
</evidence>
<evidence type="ECO:0000313" key="5">
    <source>
        <dbReference type="Proteomes" id="UP000198431"/>
    </source>
</evidence>
<dbReference type="EMBL" id="MUHB01000019">
    <property type="protein sequence ID" value="OXB01550.1"/>
    <property type="molecule type" value="Genomic_DNA"/>
</dbReference>
<dbReference type="PROSITE" id="PS51257">
    <property type="entry name" value="PROKAR_LIPOPROTEIN"/>
    <property type="match status" value="1"/>
</dbReference>
<protein>
    <recommendedName>
        <fullName evidence="6">DUF4595 domain-containing protein</fullName>
    </recommendedName>
</protein>
<evidence type="ECO:0008006" key="6">
    <source>
        <dbReference type="Google" id="ProtNLM"/>
    </source>
</evidence>
<keyword evidence="1" id="KW-0732">Signal</keyword>
<comment type="caution">
    <text evidence="2">The sequence shown here is derived from an EMBL/GenBank/DDBJ whole genome shotgun (WGS) entry which is preliminary data.</text>
</comment>
<reference evidence="2 5" key="1">
    <citation type="submission" date="2016-11" db="EMBL/GenBank/DDBJ databases">
        <title>Whole genomes of Flavobacteriaceae.</title>
        <authorList>
            <person name="Stine C."/>
            <person name="Li C."/>
            <person name="Tadesse D."/>
        </authorList>
    </citation>
    <scope>NUCLEOTIDE SEQUENCE [LARGE SCALE GENOMIC DNA]</scope>
    <source>
        <strain evidence="2 5">ATCC 19366</strain>
    </source>
</reference>
<dbReference type="RefSeq" id="WP_073397234.1">
    <property type="nucleotide sequence ID" value="NZ_FRBX01000005.1"/>
</dbReference>
<feature type="signal peptide" evidence="1">
    <location>
        <begin position="1"/>
        <end position="23"/>
    </location>
</feature>
<organism evidence="2 5">
    <name type="scientific">Flavobacterium pectinovorum</name>
    <dbReference type="NCBI Taxonomy" id="29533"/>
    <lineage>
        <taxon>Bacteria</taxon>
        <taxon>Pseudomonadati</taxon>
        <taxon>Bacteroidota</taxon>
        <taxon>Flavobacteriia</taxon>
        <taxon>Flavobacteriales</taxon>
        <taxon>Flavobacteriaceae</taxon>
        <taxon>Flavobacterium</taxon>
    </lineage>
</organism>
<sequence>MKTKLLYCLIASVALIFASCTNDENSDNNSSILPKRITYRDKNNKIYQTTIFSYNGNKIESISSENIYIDFTYDGNRIVKENQYRNYGESHTEKSYSYSNDNLKIVTKSLNGKKTKCVYIDNGDGTIKKEIYEIDIKTGKQSESYSIDMLTFEKGNIIKSVLHWADGAYIHTYHYGYDVRNNAFKNILGFNLLLDQANLGFSELNFFSINNIKEYSVSTSRDPEIVLDPYDGMVFEPYSEKSVYEYNKQGYPTKKTSYNEDGSVNETIEYTY</sequence>
<evidence type="ECO:0000313" key="4">
    <source>
        <dbReference type="Proteomes" id="UP000184216"/>
    </source>
</evidence>
<proteinExistence type="predicted"/>